<dbReference type="AlphaFoldDB" id="A0A6A6QCD4"/>
<sequence length="75" mass="8420">MSWRREVSCCTYISTEDASFVAPYCIADTTVALLSMASYLRKQKKLRASVLYYPSNAGNPLLLLFVTAGQFQTEE</sequence>
<proteinExistence type="predicted"/>
<evidence type="ECO:0000313" key="2">
    <source>
        <dbReference type="Proteomes" id="UP000799750"/>
    </source>
</evidence>
<name>A0A6A6QCD4_9PEZI</name>
<reference evidence="1" key="1">
    <citation type="journal article" date="2020" name="Stud. Mycol.">
        <title>101 Dothideomycetes genomes: a test case for predicting lifestyles and emergence of pathogens.</title>
        <authorList>
            <person name="Haridas S."/>
            <person name="Albert R."/>
            <person name="Binder M."/>
            <person name="Bloem J."/>
            <person name="Labutti K."/>
            <person name="Salamov A."/>
            <person name="Andreopoulos B."/>
            <person name="Baker S."/>
            <person name="Barry K."/>
            <person name="Bills G."/>
            <person name="Bluhm B."/>
            <person name="Cannon C."/>
            <person name="Castanera R."/>
            <person name="Culley D."/>
            <person name="Daum C."/>
            <person name="Ezra D."/>
            <person name="Gonzalez J."/>
            <person name="Henrissat B."/>
            <person name="Kuo A."/>
            <person name="Liang C."/>
            <person name="Lipzen A."/>
            <person name="Lutzoni F."/>
            <person name="Magnuson J."/>
            <person name="Mondo S."/>
            <person name="Nolan M."/>
            <person name="Ohm R."/>
            <person name="Pangilinan J."/>
            <person name="Park H.-J."/>
            <person name="Ramirez L."/>
            <person name="Alfaro M."/>
            <person name="Sun H."/>
            <person name="Tritt A."/>
            <person name="Yoshinaga Y."/>
            <person name="Zwiers L.-H."/>
            <person name="Turgeon B."/>
            <person name="Goodwin S."/>
            <person name="Spatafora J."/>
            <person name="Crous P."/>
            <person name="Grigoriev I."/>
        </authorList>
    </citation>
    <scope>NUCLEOTIDE SEQUENCE</scope>
    <source>
        <strain evidence="1">CBS 269.34</strain>
    </source>
</reference>
<organism evidence="1 2">
    <name type="scientific">Lophium mytilinum</name>
    <dbReference type="NCBI Taxonomy" id="390894"/>
    <lineage>
        <taxon>Eukaryota</taxon>
        <taxon>Fungi</taxon>
        <taxon>Dikarya</taxon>
        <taxon>Ascomycota</taxon>
        <taxon>Pezizomycotina</taxon>
        <taxon>Dothideomycetes</taxon>
        <taxon>Pleosporomycetidae</taxon>
        <taxon>Mytilinidiales</taxon>
        <taxon>Mytilinidiaceae</taxon>
        <taxon>Lophium</taxon>
    </lineage>
</organism>
<protein>
    <submittedName>
        <fullName evidence="1">Uncharacterized protein</fullName>
    </submittedName>
</protein>
<keyword evidence="2" id="KW-1185">Reference proteome</keyword>
<gene>
    <name evidence="1" type="ORF">BU16DRAFT_531433</name>
</gene>
<dbReference type="Proteomes" id="UP000799750">
    <property type="component" value="Unassembled WGS sequence"/>
</dbReference>
<accession>A0A6A6QCD4</accession>
<evidence type="ECO:0000313" key="1">
    <source>
        <dbReference type="EMBL" id="KAF2490098.1"/>
    </source>
</evidence>
<dbReference type="EMBL" id="MU004198">
    <property type="protein sequence ID" value="KAF2490098.1"/>
    <property type="molecule type" value="Genomic_DNA"/>
</dbReference>